<reference evidence="2" key="1">
    <citation type="submission" date="2016-10" db="EMBL/GenBank/DDBJ databases">
        <authorList>
            <person name="Varghese N."/>
            <person name="Submissions S."/>
        </authorList>
    </citation>
    <scope>NUCLEOTIDE SEQUENCE [LARGE SCALE GENOMIC DNA]</scope>
    <source>
        <strain evidence="2">S7</strain>
    </source>
</reference>
<dbReference type="EMBL" id="FOXD01000025">
    <property type="protein sequence ID" value="SFQ27138.1"/>
    <property type="molecule type" value="Genomic_DNA"/>
</dbReference>
<dbReference type="Proteomes" id="UP000198892">
    <property type="component" value="Unassembled WGS sequence"/>
</dbReference>
<dbReference type="RefSeq" id="WP_093338965.1">
    <property type="nucleotide sequence ID" value="NZ_FOXD01000025.1"/>
</dbReference>
<dbReference type="OrthoDB" id="2966254at2"/>
<gene>
    <name evidence="1" type="ORF">SAMN05518683_1258</name>
</gene>
<name>A0A1I5X5C5_9BACI</name>
<protein>
    <submittedName>
        <fullName evidence="1">Uncharacterized protein</fullName>
    </submittedName>
</protein>
<accession>A0A1I5X5C5</accession>
<evidence type="ECO:0000313" key="1">
    <source>
        <dbReference type="EMBL" id="SFQ27138.1"/>
    </source>
</evidence>
<proteinExistence type="predicted"/>
<evidence type="ECO:0000313" key="2">
    <source>
        <dbReference type="Proteomes" id="UP000198892"/>
    </source>
</evidence>
<organism evidence="1 2">
    <name type="scientific">Salibacterium halotolerans</name>
    <dbReference type="NCBI Taxonomy" id="1884432"/>
    <lineage>
        <taxon>Bacteria</taxon>
        <taxon>Bacillati</taxon>
        <taxon>Bacillota</taxon>
        <taxon>Bacilli</taxon>
        <taxon>Bacillales</taxon>
        <taxon>Bacillaceae</taxon>
    </lineage>
</organism>
<sequence length="150" mass="17496">MGPNSSFELEALEVYLKPDFITQQEWTKLYENICRYVQAAQCRDMVRYPEKSEVLRKTGSSHFHIQIKRTFTTDVILLYLELSCYRNQNEVLIMLGVSNDYGRIATPLIIDLIVLIHTHKPGLIQLKGYLHPEDWDISLSRLQEKGLLVK</sequence>
<keyword evidence="2" id="KW-1185">Reference proteome</keyword>
<dbReference type="AlphaFoldDB" id="A0A1I5X5C5"/>